<dbReference type="SUPFAM" id="SSF88659">
    <property type="entry name" value="Sigma3 and sigma4 domains of RNA polymerase sigma factors"/>
    <property type="match status" value="1"/>
</dbReference>
<dbReference type="InterPro" id="IPR013249">
    <property type="entry name" value="RNA_pol_sigma70_r4_t2"/>
</dbReference>
<dbReference type="EMBL" id="VVXK01000030">
    <property type="protein sequence ID" value="KAA2365814.1"/>
    <property type="molecule type" value="Genomic_DNA"/>
</dbReference>
<evidence type="ECO:0000256" key="1">
    <source>
        <dbReference type="ARBA" id="ARBA00010641"/>
    </source>
</evidence>
<dbReference type="Proteomes" id="UP000323567">
    <property type="component" value="Unassembled WGS sequence"/>
</dbReference>
<dbReference type="RefSeq" id="WP_044054900.1">
    <property type="nucleotide sequence ID" value="NZ_CAUATG010000014.1"/>
</dbReference>
<keyword evidence="2" id="KW-0805">Transcription regulation</keyword>
<evidence type="ECO:0000256" key="4">
    <source>
        <dbReference type="ARBA" id="ARBA00023163"/>
    </source>
</evidence>
<dbReference type="Gene3D" id="1.10.10.10">
    <property type="entry name" value="Winged helix-like DNA-binding domain superfamily/Winged helix DNA-binding domain"/>
    <property type="match status" value="1"/>
</dbReference>
<feature type="domain" description="RNA polymerase sigma-70 region 2" evidence="5">
    <location>
        <begin position="12"/>
        <end position="75"/>
    </location>
</feature>
<protein>
    <submittedName>
        <fullName evidence="7">Sigma-70 family RNA polymerase sigma factor</fullName>
    </submittedName>
</protein>
<evidence type="ECO:0000313" key="8">
    <source>
        <dbReference type="Proteomes" id="UP000323567"/>
    </source>
</evidence>
<reference evidence="7 8" key="1">
    <citation type="journal article" date="2019" name="Nat. Med.">
        <title>A library of human gut bacterial isolates paired with longitudinal multiomics data enables mechanistic microbiome research.</title>
        <authorList>
            <person name="Poyet M."/>
            <person name="Groussin M."/>
            <person name="Gibbons S.M."/>
            <person name="Avila-Pacheco J."/>
            <person name="Jiang X."/>
            <person name="Kearney S.M."/>
            <person name="Perrotta A.R."/>
            <person name="Berdy B."/>
            <person name="Zhao S."/>
            <person name="Lieberman T.D."/>
            <person name="Swanson P.K."/>
            <person name="Smith M."/>
            <person name="Roesemann S."/>
            <person name="Alexander J.E."/>
            <person name="Rich S.A."/>
            <person name="Livny J."/>
            <person name="Vlamakis H."/>
            <person name="Clish C."/>
            <person name="Bullock K."/>
            <person name="Deik A."/>
            <person name="Scott J."/>
            <person name="Pierce K.A."/>
            <person name="Xavier R.J."/>
            <person name="Alm E.J."/>
        </authorList>
    </citation>
    <scope>NUCLEOTIDE SEQUENCE [LARGE SCALE GENOMIC DNA]</scope>
    <source>
        <strain evidence="7 8">BIOML-A2</strain>
    </source>
</reference>
<keyword evidence="4" id="KW-0804">Transcription</keyword>
<organism evidence="7 8">
    <name type="scientific">Alistipes shahii</name>
    <dbReference type="NCBI Taxonomy" id="328814"/>
    <lineage>
        <taxon>Bacteria</taxon>
        <taxon>Pseudomonadati</taxon>
        <taxon>Bacteroidota</taxon>
        <taxon>Bacteroidia</taxon>
        <taxon>Bacteroidales</taxon>
        <taxon>Rikenellaceae</taxon>
        <taxon>Alistipes</taxon>
    </lineage>
</organism>
<dbReference type="Pfam" id="PF04542">
    <property type="entry name" value="Sigma70_r2"/>
    <property type="match status" value="1"/>
</dbReference>
<dbReference type="Pfam" id="PF08281">
    <property type="entry name" value="Sigma70_r4_2"/>
    <property type="match status" value="1"/>
</dbReference>
<dbReference type="InterPro" id="IPR013324">
    <property type="entry name" value="RNA_pol_sigma_r3/r4-like"/>
</dbReference>
<dbReference type="NCBIfam" id="TIGR02937">
    <property type="entry name" value="sigma70-ECF"/>
    <property type="match status" value="1"/>
</dbReference>
<gene>
    <name evidence="7" type="ORF">F2Y13_14285</name>
</gene>
<comment type="caution">
    <text evidence="7">The sequence shown here is derived from an EMBL/GenBank/DDBJ whole genome shotgun (WGS) entry which is preliminary data.</text>
</comment>
<proteinExistence type="inferred from homology"/>
<sequence length="172" mass="20159">MKTVITSEYEALFRQHFRLATLYAERIVGSAHEAEDIVQEVFIALLDVDFSQIRQKESYLYRCVRNAALDHLHARMKNRFYDINSKETVRLAAEENAPGDEQAMIEQIAAIYRRIEALPEQGRRIFKMICIEHKSYVETARLLSLSLHTVKTHMSRSFKALRKISMFFLTLF</sequence>
<dbReference type="InterPro" id="IPR013325">
    <property type="entry name" value="RNA_pol_sigma_r2"/>
</dbReference>
<dbReference type="GO" id="GO:0003677">
    <property type="term" value="F:DNA binding"/>
    <property type="evidence" value="ECO:0007669"/>
    <property type="project" value="InterPro"/>
</dbReference>
<accession>A0A5B3FX54</accession>
<dbReference type="AlphaFoldDB" id="A0A5B3FX54"/>
<dbReference type="GO" id="GO:0006352">
    <property type="term" value="P:DNA-templated transcription initiation"/>
    <property type="evidence" value="ECO:0007669"/>
    <property type="project" value="InterPro"/>
</dbReference>
<name>A0A5B3FX54_9BACT</name>
<dbReference type="GeneID" id="92756435"/>
<evidence type="ECO:0000256" key="2">
    <source>
        <dbReference type="ARBA" id="ARBA00023015"/>
    </source>
</evidence>
<evidence type="ECO:0000256" key="3">
    <source>
        <dbReference type="ARBA" id="ARBA00023082"/>
    </source>
</evidence>
<evidence type="ECO:0000259" key="6">
    <source>
        <dbReference type="Pfam" id="PF08281"/>
    </source>
</evidence>
<dbReference type="InterPro" id="IPR036388">
    <property type="entry name" value="WH-like_DNA-bd_sf"/>
</dbReference>
<dbReference type="Gene3D" id="1.10.1740.10">
    <property type="match status" value="1"/>
</dbReference>
<dbReference type="InterPro" id="IPR007627">
    <property type="entry name" value="RNA_pol_sigma70_r2"/>
</dbReference>
<comment type="similarity">
    <text evidence="1">Belongs to the sigma-70 factor family. ECF subfamily.</text>
</comment>
<dbReference type="InterPro" id="IPR039425">
    <property type="entry name" value="RNA_pol_sigma-70-like"/>
</dbReference>
<evidence type="ECO:0000313" key="7">
    <source>
        <dbReference type="EMBL" id="KAA2365814.1"/>
    </source>
</evidence>
<dbReference type="PANTHER" id="PTHR43133">
    <property type="entry name" value="RNA POLYMERASE ECF-TYPE SIGMA FACTO"/>
    <property type="match status" value="1"/>
</dbReference>
<dbReference type="PANTHER" id="PTHR43133:SF46">
    <property type="entry name" value="RNA POLYMERASE SIGMA-70 FACTOR ECF SUBFAMILY"/>
    <property type="match status" value="1"/>
</dbReference>
<dbReference type="GO" id="GO:0016987">
    <property type="term" value="F:sigma factor activity"/>
    <property type="evidence" value="ECO:0007669"/>
    <property type="project" value="UniProtKB-KW"/>
</dbReference>
<feature type="domain" description="RNA polymerase sigma factor 70 region 4 type 2" evidence="6">
    <location>
        <begin position="110"/>
        <end position="161"/>
    </location>
</feature>
<evidence type="ECO:0000259" key="5">
    <source>
        <dbReference type="Pfam" id="PF04542"/>
    </source>
</evidence>
<keyword evidence="3" id="KW-0731">Sigma factor</keyword>
<dbReference type="SUPFAM" id="SSF88946">
    <property type="entry name" value="Sigma2 domain of RNA polymerase sigma factors"/>
    <property type="match status" value="1"/>
</dbReference>
<dbReference type="InterPro" id="IPR014284">
    <property type="entry name" value="RNA_pol_sigma-70_dom"/>
</dbReference>